<protein>
    <submittedName>
        <fullName evidence="1">Uncharacterized protein</fullName>
    </submittedName>
</protein>
<name>A0A0C9XYG4_9AGAR</name>
<evidence type="ECO:0000313" key="1">
    <source>
        <dbReference type="EMBL" id="KIK00878.1"/>
    </source>
</evidence>
<dbReference type="EMBL" id="KN838617">
    <property type="protein sequence ID" value="KIK00878.1"/>
    <property type="molecule type" value="Genomic_DNA"/>
</dbReference>
<proteinExistence type="predicted"/>
<dbReference type="AlphaFoldDB" id="A0A0C9XYG4"/>
<gene>
    <name evidence="1" type="ORF">K443DRAFT_593931</name>
</gene>
<sequence>MTSFHLSGFGRRYDILGYTLVIDKFRRGRLGCGSTWSDGHSGLHALSLSTTELEATRIILDHYIILVTRRRGFYRPFGIYCGSGNRPTRYYLI</sequence>
<dbReference type="HOGENOM" id="CLU_2400041_0_0_1"/>
<dbReference type="Proteomes" id="UP000054477">
    <property type="component" value="Unassembled WGS sequence"/>
</dbReference>
<accession>A0A0C9XYG4</accession>
<reference evidence="2" key="2">
    <citation type="submission" date="2015-01" db="EMBL/GenBank/DDBJ databases">
        <title>Evolutionary Origins and Diversification of the Mycorrhizal Mutualists.</title>
        <authorList>
            <consortium name="DOE Joint Genome Institute"/>
            <consortium name="Mycorrhizal Genomics Consortium"/>
            <person name="Kohler A."/>
            <person name="Kuo A."/>
            <person name="Nagy L.G."/>
            <person name="Floudas D."/>
            <person name="Copeland A."/>
            <person name="Barry K.W."/>
            <person name="Cichocki N."/>
            <person name="Veneault-Fourrey C."/>
            <person name="LaButti K."/>
            <person name="Lindquist E.A."/>
            <person name="Lipzen A."/>
            <person name="Lundell T."/>
            <person name="Morin E."/>
            <person name="Murat C."/>
            <person name="Riley R."/>
            <person name="Ohm R."/>
            <person name="Sun H."/>
            <person name="Tunlid A."/>
            <person name="Henrissat B."/>
            <person name="Grigoriev I.V."/>
            <person name="Hibbett D.S."/>
            <person name="Martin F."/>
        </authorList>
    </citation>
    <scope>NUCLEOTIDE SEQUENCE [LARGE SCALE GENOMIC DNA]</scope>
    <source>
        <strain evidence="2">LaAM-08-1</strain>
    </source>
</reference>
<organism evidence="1 2">
    <name type="scientific">Laccaria amethystina LaAM-08-1</name>
    <dbReference type="NCBI Taxonomy" id="1095629"/>
    <lineage>
        <taxon>Eukaryota</taxon>
        <taxon>Fungi</taxon>
        <taxon>Dikarya</taxon>
        <taxon>Basidiomycota</taxon>
        <taxon>Agaricomycotina</taxon>
        <taxon>Agaricomycetes</taxon>
        <taxon>Agaricomycetidae</taxon>
        <taxon>Agaricales</taxon>
        <taxon>Agaricineae</taxon>
        <taxon>Hydnangiaceae</taxon>
        <taxon>Laccaria</taxon>
    </lineage>
</organism>
<reference evidence="1 2" key="1">
    <citation type="submission" date="2014-04" db="EMBL/GenBank/DDBJ databases">
        <authorList>
            <consortium name="DOE Joint Genome Institute"/>
            <person name="Kuo A."/>
            <person name="Kohler A."/>
            <person name="Nagy L.G."/>
            <person name="Floudas D."/>
            <person name="Copeland A."/>
            <person name="Barry K.W."/>
            <person name="Cichocki N."/>
            <person name="Veneault-Fourrey C."/>
            <person name="LaButti K."/>
            <person name="Lindquist E.A."/>
            <person name="Lipzen A."/>
            <person name="Lundell T."/>
            <person name="Morin E."/>
            <person name="Murat C."/>
            <person name="Sun H."/>
            <person name="Tunlid A."/>
            <person name="Henrissat B."/>
            <person name="Grigoriev I.V."/>
            <person name="Hibbett D.S."/>
            <person name="Martin F."/>
            <person name="Nordberg H.P."/>
            <person name="Cantor M.N."/>
            <person name="Hua S.X."/>
        </authorList>
    </citation>
    <scope>NUCLEOTIDE SEQUENCE [LARGE SCALE GENOMIC DNA]</scope>
    <source>
        <strain evidence="1 2">LaAM-08-1</strain>
    </source>
</reference>
<evidence type="ECO:0000313" key="2">
    <source>
        <dbReference type="Proteomes" id="UP000054477"/>
    </source>
</evidence>
<keyword evidence="2" id="KW-1185">Reference proteome</keyword>